<evidence type="ECO:0000256" key="3">
    <source>
        <dbReference type="ARBA" id="ARBA00022475"/>
    </source>
</evidence>
<dbReference type="InterPro" id="IPR010369">
    <property type="entry name" value="SOK"/>
</dbReference>
<proteinExistence type="inferred from homology"/>
<feature type="compositionally biased region" description="Polar residues" evidence="8">
    <location>
        <begin position="379"/>
        <end position="395"/>
    </location>
</feature>
<evidence type="ECO:0000259" key="9">
    <source>
        <dbReference type="Pfam" id="PF06136"/>
    </source>
</evidence>
<dbReference type="OrthoDB" id="1280899at2759"/>
<dbReference type="EMBL" id="JACEFO010001719">
    <property type="protein sequence ID" value="KAF8716958.1"/>
    <property type="molecule type" value="Genomic_DNA"/>
</dbReference>
<evidence type="ECO:0000256" key="5">
    <source>
        <dbReference type="ARBA" id="ARBA00023136"/>
    </source>
</evidence>
<feature type="compositionally biased region" description="Basic residues" evidence="8">
    <location>
        <begin position="451"/>
        <end position="463"/>
    </location>
</feature>
<dbReference type="Proteomes" id="UP000636709">
    <property type="component" value="Unassembled WGS sequence"/>
</dbReference>
<feature type="region of interest" description="Disordered" evidence="8">
    <location>
        <begin position="110"/>
        <end position="178"/>
    </location>
</feature>
<dbReference type="PANTHER" id="PTHR31083">
    <property type="entry name" value="UPSTREAM OF FLC PROTEIN (DUF966)"/>
    <property type="match status" value="1"/>
</dbReference>
<comment type="subcellular location">
    <subcellularLocation>
        <location evidence="1">Cell membrane</location>
        <topology evidence="1">Peripheral membrane protein</topology>
        <orientation evidence="1">Cytoplasmic side</orientation>
    </subcellularLocation>
</comment>
<keyword evidence="11" id="KW-1185">Reference proteome</keyword>
<evidence type="ECO:0000256" key="7">
    <source>
        <dbReference type="ARBA" id="ARBA00024211"/>
    </source>
</evidence>
<feature type="compositionally biased region" description="Polar residues" evidence="8">
    <location>
        <begin position="514"/>
        <end position="527"/>
    </location>
</feature>
<dbReference type="GO" id="GO:0051301">
    <property type="term" value="P:cell division"/>
    <property type="evidence" value="ECO:0007669"/>
    <property type="project" value="UniProtKB-KW"/>
</dbReference>
<keyword evidence="5" id="KW-0472">Membrane</keyword>
<reference evidence="10" key="1">
    <citation type="submission" date="2020-07" db="EMBL/GenBank/DDBJ databases">
        <title>Genome sequence and genetic diversity analysis of an under-domesticated orphan crop, white fonio (Digitaria exilis).</title>
        <authorList>
            <person name="Bennetzen J.L."/>
            <person name="Chen S."/>
            <person name="Ma X."/>
            <person name="Wang X."/>
            <person name="Yssel A.E.J."/>
            <person name="Chaluvadi S.R."/>
            <person name="Johnson M."/>
            <person name="Gangashetty P."/>
            <person name="Hamidou F."/>
            <person name="Sanogo M.D."/>
            <person name="Zwaenepoel A."/>
            <person name="Wallace J."/>
            <person name="Van De Peer Y."/>
            <person name="Van Deynze A."/>
        </authorList>
    </citation>
    <scope>NUCLEOTIDE SEQUENCE</scope>
    <source>
        <tissue evidence="10">Leaves</tissue>
    </source>
</reference>
<evidence type="ECO:0000256" key="6">
    <source>
        <dbReference type="ARBA" id="ARBA00023306"/>
    </source>
</evidence>
<name>A0A835BW20_9POAL</name>
<feature type="region of interest" description="Disordered" evidence="8">
    <location>
        <begin position="345"/>
        <end position="395"/>
    </location>
</feature>
<gene>
    <name evidence="10" type="ORF">HU200_026062</name>
</gene>
<feature type="region of interest" description="Disordered" evidence="8">
    <location>
        <begin position="449"/>
        <end position="470"/>
    </location>
</feature>
<dbReference type="PANTHER" id="PTHR31083:SF4">
    <property type="entry name" value="PROTEIN SOSEKI 4-RELATED"/>
    <property type="match status" value="1"/>
</dbReference>
<keyword evidence="4" id="KW-0132">Cell division</keyword>
<dbReference type="GO" id="GO:0051258">
    <property type="term" value="P:protein polymerization"/>
    <property type="evidence" value="ECO:0007669"/>
    <property type="project" value="UniProtKB-ARBA"/>
</dbReference>
<sequence length="527" mass="57319">MHQRQRGWNSEAQVQRNLRLHANASKCYQHRRGIPARTIFVEARRRQARHGASIRNMEANGHLDSPARLVSVDSPCPRPPFSCTFPCVALAPFKRHELLAARYASKERRQLPRTNLLRGGERAARGSSAKHGRGGVGQQGESRASEAAVARAAAGEEPRHGHATDKATQAEAGEGGRRVLPHPHFMEIALSCPDGLYLREARAWRACTRGRPRGRCLRECFSSFWCTTPTRRAHVFSSLLQCRSYRNGFVWHDLSDDDYIHPVVGREYVLKGTERLHPAVPTPLLDAAAASSSSSSSHETPTSSSSGRWELPHARPAAAHRKTKSSSSCGDELGEYVVFKGDEQRATDAATQTEDSGAHPRRVAKAPTSAAAQDELSSRADTASPPRTESTTSPDTLEALIKADHGGRVVAASAVGGSGRATARASSVLMHLISCGSVSVHDARASPVIPRTHHHQQRARRPPRPPASAVAEVPASYRAKIVEDKEYFSGSIIETATKRSPADDASQDMAVLRRSSSYNAESSKMDH</sequence>
<protein>
    <recommendedName>
        <fullName evidence="9">SOSEKI DIX-like domain-containing protein</fullName>
    </recommendedName>
</protein>
<feature type="region of interest" description="Disordered" evidence="8">
    <location>
        <begin position="286"/>
        <end position="329"/>
    </location>
</feature>
<feature type="compositionally biased region" description="Low complexity" evidence="8">
    <location>
        <begin position="140"/>
        <end position="153"/>
    </location>
</feature>
<feature type="region of interest" description="Disordered" evidence="8">
    <location>
        <begin position="497"/>
        <end position="527"/>
    </location>
</feature>
<evidence type="ECO:0000256" key="4">
    <source>
        <dbReference type="ARBA" id="ARBA00022618"/>
    </source>
</evidence>
<keyword evidence="2" id="KW-0217">Developmental protein</keyword>
<comment type="similarity">
    <text evidence="7">Belongs to the SOSEKI family.</text>
</comment>
<feature type="compositionally biased region" description="Basic and acidic residues" evidence="8">
    <location>
        <begin position="154"/>
        <end position="165"/>
    </location>
</feature>
<accession>A0A835BW20</accession>
<dbReference type="InterPro" id="IPR048351">
    <property type="entry name" value="SOK_DIX"/>
</dbReference>
<evidence type="ECO:0000256" key="2">
    <source>
        <dbReference type="ARBA" id="ARBA00022473"/>
    </source>
</evidence>
<evidence type="ECO:0000256" key="8">
    <source>
        <dbReference type="SAM" id="MobiDB-lite"/>
    </source>
</evidence>
<organism evidence="10 11">
    <name type="scientific">Digitaria exilis</name>
    <dbReference type="NCBI Taxonomy" id="1010633"/>
    <lineage>
        <taxon>Eukaryota</taxon>
        <taxon>Viridiplantae</taxon>
        <taxon>Streptophyta</taxon>
        <taxon>Embryophyta</taxon>
        <taxon>Tracheophyta</taxon>
        <taxon>Spermatophyta</taxon>
        <taxon>Magnoliopsida</taxon>
        <taxon>Liliopsida</taxon>
        <taxon>Poales</taxon>
        <taxon>Poaceae</taxon>
        <taxon>PACMAD clade</taxon>
        <taxon>Panicoideae</taxon>
        <taxon>Panicodae</taxon>
        <taxon>Paniceae</taxon>
        <taxon>Anthephorinae</taxon>
        <taxon>Digitaria</taxon>
    </lineage>
</organism>
<dbReference type="AlphaFoldDB" id="A0A835BW20"/>
<feature type="compositionally biased region" description="Low complexity" evidence="8">
    <location>
        <begin position="287"/>
        <end position="306"/>
    </location>
</feature>
<keyword evidence="6" id="KW-0131">Cell cycle</keyword>
<dbReference type="GO" id="GO:0005886">
    <property type="term" value="C:plasma membrane"/>
    <property type="evidence" value="ECO:0007669"/>
    <property type="project" value="UniProtKB-SubCell"/>
</dbReference>
<keyword evidence="3" id="KW-1003">Cell membrane</keyword>
<dbReference type="Pfam" id="PF06136">
    <property type="entry name" value="SOK"/>
    <property type="match status" value="1"/>
</dbReference>
<evidence type="ECO:0000313" key="10">
    <source>
        <dbReference type="EMBL" id="KAF8716958.1"/>
    </source>
</evidence>
<feature type="domain" description="SOSEKI DIX-like" evidence="9">
    <location>
        <begin position="178"/>
        <end position="275"/>
    </location>
</feature>
<evidence type="ECO:0000256" key="1">
    <source>
        <dbReference type="ARBA" id="ARBA00004413"/>
    </source>
</evidence>
<comment type="caution">
    <text evidence="10">The sequence shown here is derived from an EMBL/GenBank/DDBJ whole genome shotgun (WGS) entry which is preliminary data.</text>
</comment>
<evidence type="ECO:0000313" key="11">
    <source>
        <dbReference type="Proteomes" id="UP000636709"/>
    </source>
</evidence>